<organism evidence="2 3">
    <name type="scientific">Tanacetum coccineum</name>
    <dbReference type="NCBI Taxonomy" id="301880"/>
    <lineage>
        <taxon>Eukaryota</taxon>
        <taxon>Viridiplantae</taxon>
        <taxon>Streptophyta</taxon>
        <taxon>Embryophyta</taxon>
        <taxon>Tracheophyta</taxon>
        <taxon>Spermatophyta</taxon>
        <taxon>Magnoliopsida</taxon>
        <taxon>eudicotyledons</taxon>
        <taxon>Gunneridae</taxon>
        <taxon>Pentapetalae</taxon>
        <taxon>asterids</taxon>
        <taxon>campanulids</taxon>
        <taxon>Asterales</taxon>
        <taxon>Asteraceae</taxon>
        <taxon>Asteroideae</taxon>
        <taxon>Anthemideae</taxon>
        <taxon>Anthemidinae</taxon>
        <taxon>Tanacetum</taxon>
    </lineage>
</organism>
<reference evidence="2" key="1">
    <citation type="journal article" date="2022" name="Int. J. Mol. Sci.">
        <title>Draft Genome of Tanacetum Coccineum: Genomic Comparison of Closely Related Tanacetum-Family Plants.</title>
        <authorList>
            <person name="Yamashiro T."/>
            <person name="Shiraishi A."/>
            <person name="Nakayama K."/>
            <person name="Satake H."/>
        </authorList>
    </citation>
    <scope>NUCLEOTIDE SEQUENCE</scope>
</reference>
<feature type="coiled-coil region" evidence="1">
    <location>
        <begin position="193"/>
        <end position="238"/>
    </location>
</feature>
<comment type="caution">
    <text evidence="2">The sequence shown here is derived from an EMBL/GenBank/DDBJ whole genome shotgun (WGS) entry which is preliminary data.</text>
</comment>
<keyword evidence="3" id="KW-1185">Reference proteome</keyword>
<gene>
    <name evidence="2" type="ORF">Tco_0974584</name>
</gene>
<reference evidence="2" key="2">
    <citation type="submission" date="2022-01" db="EMBL/GenBank/DDBJ databases">
        <authorList>
            <person name="Yamashiro T."/>
            <person name="Shiraishi A."/>
            <person name="Satake H."/>
            <person name="Nakayama K."/>
        </authorList>
    </citation>
    <scope>NUCLEOTIDE SEQUENCE</scope>
</reference>
<name>A0ABQ5EC34_9ASTR</name>
<sequence>MKFRDQQDLLADRLDEIDDYYDLLVHTTTNFKAYHIDAYDSDCNDEATTCAIFMASLSPAGSINEDTAKPSYDLELPSETIYNDHPVFNNNSCDELTSNSNVILYVDYIVTIENDVARYVPPPEQDKNAMILSVIKHMKGQVEQCNMVNSEAKCVNESLSNEHLDSQMRGITVDHNQKVEAFEKHVIVQRQQIEVLSNMHSSLKNDFETLKKESSAKQDKYIEELVDLEKAKKKLENIVYKVGQTTQTMYMLIKPQKFYDNTHKTALGYQNPLYLTQAQWKQPVLYNTKVLTEKHDPISVHDYEDTLITTEESSLKVKEKQDANNDKLVDYSKLNKL</sequence>
<evidence type="ECO:0000256" key="1">
    <source>
        <dbReference type="SAM" id="Coils"/>
    </source>
</evidence>
<dbReference type="Proteomes" id="UP001151760">
    <property type="component" value="Unassembled WGS sequence"/>
</dbReference>
<evidence type="ECO:0000313" key="3">
    <source>
        <dbReference type="Proteomes" id="UP001151760"/>
    </source>
</evidence>
<keyword evidence="1" id="KW-0175">Coiled coil</keyword>
<protein>
    <submittedName>
        <fullName evidence="2">Uncharacterized protein</fullName>
    </submittedName>
</protein>
<evidence type="ECO:0000313" key="2">
    <source>
        <dbReference type="EMBL" id="GJT48427.1"/>
    </source>
</evidence>
<dbReference type="EMBL" id="BQNB010016153">
    <property type="protein sequence ID" value="GJT48427.1"/>
    <property type="molecule type" value="Genomic_DNA"/>
</dbReference>
<accession>A0ABQ5EC34</accession>
<proteinExistence type="predicted"/>